<evidence type="ECO:0008006" key="4">
    <source>
        <dbReference type="Google" id="ProtNLM"/>
    </source>
</evidence>
<proteinExistence type="predicted"/>
<protein>
    <recommendedName>
        <fullName evidence="4">DUF4025 domain-containing protein</fullName>
    </recommendedName>
</protein>
<comment type="caution">
    <text evidence="2">The sequence shown here is derived from an EMBL/GenBank/DDBJ whole genome shotgun (WGS) entry which is preliminary data.</text>
</comment>
<feature type="compositionally biased region" description="Basic and acidic residues" evidence="1">
    <location>
        <begin position="1"/>
        <end position="13"/>
    </location>
</feature>
<evidence type="ECO:0000313" key="3">
    <source>
        <dbReference type="Proteomes" id="UP000677918"/>
    </source>
</evidence>
<feature type="region of interest" description="Disordered" evidence="1">
    <location>
        <begin position="1"/>
        <end position="54"/>
    </location>
</feature>
<dbReference type="RefSeq" id="WP_213412293.1">
    <property type="nucleotide sequence ID" value="NZ_BOVK01000028.1"/>
</dbReference>
<evidence type="ECO:0000313" key="2">
    <source>
        <dbReference type="EMBL" id="GIQ69496.1"/>
    </source>
</evidence>
<name>A0A8J4H4T1_9BACL</name>
<dbReference type="Proteomes" id="UP000677918">
    <property type="component" value="Unassembled WGS sequence"/>
</dbReference>
<organism evidence="2 3">
    <name type="scientific">Xylanibacillus composti</name>
    <dbReference type="NCBI Taxonomy" id="1572762"/>
    <lineage>
        <taxon>Bacteria</taxon>
        <taxon>Bacillati</taxon>
        <taxon>Bacillota</taxon>
        <taxon>Bacilli</taxon>
        <taxon>Bacillales</taxon>
        <taxon>Paenibacillaceae</taxon>
        <taxon>Xylanibacillus</taxon>
    </lineage>
</organism>
<dbReference type="AlphaFoldDB" id="A0A8J4H4T1"/>
<gene>
    <name evidence="2" type="ORF">XYCOK13_23200</name>
</gene>
<accession>A0A8J4H4T1</accession>
<dbReference type="EMBL" id="BOVK01000028">
    <property type="protein sequence ID" value="GIQ69496.1"/>
    <property type="molecule type" value="Genomic_DNA"/>
</dbReference>
<feature type="compositionally biased region" description="Basic and acidic residues" evidence="1">
    <location>
        <begin position="32"/>
        <end position="48"/>
    </location>
</feature>
<keyword evidence="3" id="KW-1185">Reference proteome</keyword>
<sequence>MMADKRPDTKQPDQLEVEQANIQEVDLSTAHPDGEDTRVHSEELRYENADTLYE</sequence>
<evidence type="ECO:0000256" key="1">
    <source>
        <dbReference type="SAM" id="MobiDB-lite"/>
    </source>
</evidence>
<reference evidence="2" key="1">
    <citation type="submission" date="2021-04" db="EMBL/GenBank/DDBJ databases">
        <title>Draft genome sequence of Xylanibacillus composti strain K13.</title>
        <authorList>
            <person name="Uke A."/>
            <person name="Chhe C."/>
            <person name="Baramee S."/>
            <person name="Kosugi A."/>
        </authorList>
    </citation>
    <scope>NUCLEOTIDE SEQUENCE</scope>
    <source>
        <strain evidence="2">K13</strain>
    </source>
</reference>